<organism evidence="2 3">
    <name type="scientific">Mytilus edulis</name>
    <name type="common">Blue mussel</name>
    <dbReference type="NCBI Taxonomy" id="6550"/>
    <lineage>
        <taxon>Eukaryota</taxon>
        <taxon>Metazoa</taxon>
        <taxon>Spiralia</taxon>
        <taxon>Lophotrochozoa</taxon>
        <taxon>Mollusca</taxon>
        <taxon>Bivalvia</taxon>
        <taxon>Autobranchia</taxon>
        <taxon>Pteriomorphia</taxon>
        <taxon>Mytilida</taxon>
        <taxon>Mytiloidea</taxon>
        <taxon>Mytilidae</taxon>
        <taxon>Mytilinae</taxon>
        <taxon>Mytilus</taxon>
    </lineage>
</organism>
<comment type="caution">
    <text evidence="2">The sequence shown here is derived from an EMBL/GenBank/DDBJ whole genome shotgun (WGS) entry which is preliminary data.</text>
</comment>
<dbReference type="EMBL" id="CAJPWZ010002369">
    <property type="protein sequence ID" value="CAG2236915.1"/>
    <property type="molecule type" value="Genomic_DNA"/>
</dbReference>
<evidence type="ECO:0000313" key="2">
    <source>
        <dbReference type="EMBL" id="CAG2236915.1"/>
    </source>
</evidence>
<sequence length="186" mass="21911">MPCRLDALESYIKGKKFEKLLEKHNYQYEKQHLTKSIKKSRSHQLFCTLTYRHLNNTPQHIQKHLDGRRPKQKQNLEDYNHDVSKVVKNKNNHGDKDGKDDFSHLYPAEDFEEDESDVQSGSDSSLDNDEGQRLNASTTQENKSDSDYEFGDIEEEKRTVKDVSLKQPTKKRKIKNKENKQKKMKT</sequence>
<accession>A0A8S3TTN6</accession>
<dbReference type="PANTHER" id="PTHR34348:SF1">
    <property type="entry name" value="SURFEIT LOCUS PROTEIN 2"/>
    <property type="match status" value="1"/>
</dbReference>
<evidence type="ECO:0000313" key="3">
    <source>
        <dbReference type="Proteomes" id="UP000683360"/>
    </source>
</evidence>
<protein>
    <recommendedName>
        <fullName evidence="4">Surfeit locus protein 2</fullName>
    </recommendedName>
</protein>
<dbReference type="Pfam" id="PF05477">
    <property type="entry name" value="SURF2"/>
    <property type="match status" value="1"/>
</dbReference>
<reference evidence="2" key="1">
    <citation type="submission" date="2021-03" db="EMBL/GenBank/DDBJ databases">
        <authorList>
            <person name="Bekaert M."/>
        </authorList>
    </citation>
    <scope>NUCLEOTIDE SEQUENCE</scope>
</reference>
<dbReference type="Proteomes" id="UP000683360">
    <property type="component" value="Unassembled WGS sequence"/>
</dbReference>
<gene>
    <name evidence="2" type="ORF">MEDL_49351</name>
</gene>
<evidence type="ECO:0000256" key="1">
    <source>
        <dbReference type="SAM" id="MobiDB-lite"/>
    </source>
</evidence>
<keyword evidence="3" id="KW-1185">Reference proteome</keyword>
<name>A0A8S3TTN6_MYTED</name>
<feature type="compositionally biased region" description="Basic and acidic residues" evidence="1">
    <location>
        <begin position="92"/>
        <end position="103"/>
    </location>
</feature>
<dbReference type="AlphaFoldDB" id="A0A8S3TTN6"/>
<dbReference type="OrthoDB" id="127285at2759"/>
<feature type="region of interest" description="Disordered" evidence="1">
    <location>
        <begin position="83"/>
        <end position="186"/>
    </location>
</feature>
<proteinExistence type="predicted"/>
<feature type="compositionally biased region" description="Basic and acidic residues" evidence="1">
    <location>
        <begin position="155"/>
        <end position="164"/>
    </location>
</feature>
<evidence type="ECO:0008006" key="4">
    <source>
        <dbReference type="Google" id="ProtNLM"/>
    </source>
</evidence>
<dbReference type="PANTHER" id="PTHR34348">
    <property type="entry name" value="SURFEIT LOCUS PROTEIN 2"/>
    <property type="match status" value="1"/>
</dbReference>
<dbReference type="InterPro" id="IPR008833">
    <property type="entry name" value="Surf2"/>
</dbReference>
<feature type="compositionally biased region" description="Basic and acidic residues" evidence="1">
    <location>
        <begin position="176"/>
        <end position="186"/>
    </location>
</feature>